<evidence type="ECO:0000313" key="2">
    <source>
        <dbReference type="Proteomes" id="UP001597478"/>
    </source>
</evidence>
<name>A0ABW5WH04_9PSEU</name>
<accession>A0ABW5WH04</accession>
<sequence length="210" mass="21740">MKRIRRFFGLAVVGCLVLAGWALSTGGVFDGPIAKELRGSSVYVAPDVGLDERMAERVIGNRKLTVAFMPPGTELSEVCDDVGGAADGTLLVPISQADDEYDVYPCAGFTDDFGEAMVSGLRAGSWVRTAPTGADGLGVRGSAWHHHPPPGGRPVCHLAGAGRSVAQTARASRQASAPRGAKVELLRTPAVIDVVPRTADTATGTANTAT</sequence>
<reference evidence="2" key="1">
    <citation type="journal article" date="2019" name="Int. J. Syst. Evol. Microbiol.">
        <title>The Global Catalogue of Microorganisms (GCM) 10K type strain sequencing project: providing services to taxonomists for standard genome sequencing and annotation.</title>
        <authorList>
            <consortium name="The Broad Institute Genomics Platform"/>
            <consortium name="The Broad Institute Genome Sequencing Center for Infectious Disease"/>
            <person name="Wu L."/>
            <person name="Ma J."/>
        </authorList>
    </citation>
    <scope>NUCLEOTIDE SEQUENCE [LARGE SCALE GENOMIC DNA]</scope>
    <source>
        <strain evidence="2">IBRC-M 10906</strain>
    </source>
</reference>
<dbReference type="EMBL" id="JBHUOF010000049">
    <property type="protein sequence ID" value="MFD2803187.1"/>
    <property type="molecule type" value="Genomic_DNA"/>
</dbReference>
<gene>
    <name evidence="1" type="ORF">ACFS2C_27735</name>
</gene>
<dbReference type="RefSeq" id="WP_377394760.1">
    <property type="nucleotide sequence ID" value="NZ_JBHSAN010000054.1"/>
</dbReference>
<proteinExistence type="predicted"/>
<organism evidence="1 2">
    <name type="scientific">Prauserella oleivorans</name>
    <dbReference type="NCBI Taxonomy" id="1478153"/>
    <lineage>
        <taxon>Bacteria</taxon>
        <taxon>Bacillati</taxon>
        <taxon>Actinomycetota</taxon>
        <taxon>Actinomycetes</taxon>
        <taxon>Pseudonocardiales</taxon>
        <taxon>Pseudonocardiaceae</taxon>
        <taxon>Prauserella</taxon>
    </lineage>
</organism>
<evidence type="ECO:0000313" key="1">
    <source>
        <dbReference type="EMBL" id="MFD2803187.1"/>
    </source>
</evidence>
<keyword evidence="2" id="KW-1185">Reference proteome</keyword>
<comment type="caution">
    <text evidence="1">The sequence shown here is derived from an EMBL/GenBank/DDBJ whole genome shotgun (WGS) entry which is preliminary data.</text>
</comment>
<protein>
    <submittedName>
        <fullName evidence="1">Uncharacterized protein</fullName>
    </submittedName>
</protein>
<dbReference type="Proteomes" id="UP001597478">
    <property type="component" value="Unassembled WGS sequence"/>
</dbReference>